<gene>
    <name evidence="1" type="ORF">FF100_21310</name>
</gene>
<dbReference type="InterPro" id="IPR030934">
    <property type="entry name" value="Intein_C"/>
</dbReference>
<organism evidence="1 2">
    <name type="scientific">Methylobacterium terricola</name>
    <dbReference type="NCBI Taxonomy" id="2583531"/>
    <lineage>
        <taxon>Bacteria</taxon>
        <taxon>Pseudomonadati</taxon>
        <taxon>Pseudomonadota</taxon>
        <taxon>Alphaproteobacteria</taxon>
        <taxon>Hyphomicrobiales</taxon>
        <taxon>Methylobacteriaceae</taxon>
        <taxon>Methylobacterium</taxon>
    </lineage>
</organism>
<proteinExistence type="predicted"/>
<dbReference type="OrthoDB" id="7016058at2"/>
<evidence type="ECO:0000313" key="2">
    <source>
        <dbReference type="Proteomes" id="UP000305267"/>
    </source>
</evidence>
<reference evidence="1 2" key="1">
    <citation type="submission" date="2019-06" db="EMBL/GenBank/DDBJ databases">
        <title>Genome of Methylobacterium sp. 17Sr1-39.</title>
        <authorList>
            <person name="Seo T."/>
        </authorList>
    </citation>
    <scope>NUCLEOTIDE SEQUENCE [LARGE SCALE GENOMIC DNA]</scope>
    <source>
        <strain evidence="1 2">17Sr1-39</strain>
    </source>
</reference>
<dbReference type="PROSITE" id="PS50818">
    <property type="entry name" value="INTEIN_C_TER"/>
    <property type="match status" value="1"/>
</dbReference>
<name>A0A5C4LBW2_9HYPH</name>
<comment type="caution">
    <text evidence="1">The sequence shown here is derived from an EMBL/GenBank/DDBJ whole genome shotgun (WGS) entry which is preliminary data.</text>
</comment>
<keyword evidence="2" id="KW-1185">Reference proteome</keyword>
<dbReference type="AlphaFoldDB" id="A0A5C4LBW2"/>
<sequence>MTRNVNVLYSKARVRKGELNHANLEQALRASLNTKIGGVVISTDASLRRSDAAPDYGILVINHADPLPKGIFIEIVRFAPGSQIPLIQTGAGGSEYSLQNANTPRGTELIRGFLYAIVIEDHFLYVNREMAVHRCEDLIEWMLANRTTIATPDLSLSFTAEVNVEALASVQKMVLRPREAADPGRDWRSQSREIVPMETRADTERLTGSSVFGILKAAHFTDERIATLEAQGGGHRA</sequence>
<dbReference type="EMBL" id="VDDA01000011">
    <property type="protein sequence ID" value="TNC10703.1"/>
    <property type="molecule type" value="Genomic_DNA"/>
</dbReference>
<accession>A0A5C4LBW2</accession>
<protein>
    <submittedName>
        <fullName evidence="1">Uncharacterized protein</fullName>
    </submittedName>
</protein>
<dbReference type="RefSeq" id="WP_139037758.1">
    <property type="nucleotide sequence ID" value="NZ_VDDA01000011.1"/>
</dbReference>
<dbReference type="Proteomes" id="UP000305267">
    <property type="component" value="Unassembled WGS sequence"/>
</dbReference>
<evidence type="ECO:0000313" key="1">
    <source>
        <dbReference type="EMBL" id="TNC10703.1"/>
    </source>
</evidence>